<name>A0A6C0CQ94_9ZZZZ</name>
<evidence type="ECO:0008006" key="2">
    <source>
        <dbReference type="Google" id="ProtNLM"/>
    </source>
</evidence>
<accession>A0A6C0CQ94</accession>
<organism evidence="1">
    <name type="scientific">viral metagenome</name>
    <dbReference type="NCBI Taxonomy" id="1070528"/>
    <lineage>
        <taxon>unclassified sequences</taxon>
        <taxon>metagenomes</taxon>
        <taxon>organismal metagenomes</taxon>
    </lineage>
</organism>
<sequence length="225" mass="25642">MVKNPPASGSEHIFTTRKWGGPVGKNNNNCYAYAVHDFQKYRNWKSQPGERASMNSRNSYHGCGKLPKKVLSDNPKKVYKSTAGEKCKPSYYKIMLFVAKCKKRNTLCHGDFHFYKQHSKTEYKIKAGDTPESVARFFKVPVSRIKRATTTMKPGKVITFKAEFFSHKRGWATGPLITGATGKLIRDPRRTSRKYDSINYNKYCGSFCVKNRGIKVGHTHSKVTK</sequence>
<dbReference type="AlphaFoldDB" id="A0A6C0CQ94"/>
<reference evidence="1" key="1">
    <citation type="journal article" date="2020" name="Nature">
        <title>Giant virus diversity and host interactions through global metagenomics.</title>
        <authorList>
            <person name="Schulz F."/>
            <person name="Roux S."/>
            <person name="Paez-Espino D."/>
            <person name="Jungbluth S."/>
            <person name="Walsh D.A."/>
            <person name="Denef V.J."/>
            <person name="McMahon K.D."/>
            <person name="Konstantinidis K.T."/>
            <person name="Eloe-Fadrosh E.A."/>
            <person name="Kyrpides N.C."/>
            <person name="Woyke T."/>
        </authorList>
    </citation>
    <scope>NUCLEOTIDE SEQUENCE</scope>
    <source>
        <strain evidence="1">GVMAG-M-3300021389-45</strain>
    </source>
</reference>
<protein>
    <recommendedName>
        <fullName evidence="2">LysM domain-containing protein</fullName>
    </recommendedName>
</protein>
<dbReference type="EMBL" id="MN739457">
    <property type="protein sequence ID" value="QHT05625.1"/>
    <property type="molecule type" value="Genomic_DNA"/>
</dbReference>
<evidence type="ECO:0000313" key="1">
    <source>
        <dbReference type="EMBL" id="QHT05625.1"/>
    </source>
</evidence>
<proteinExistence type="predicted"/>